<dbReference type="Proteomes" id="UP000625804">
    <property type="component" value="Unassembled WGS sequence"/>
</dbReference>
<keyword evidence="1" id="KW-0472">Membrane</keyword>
<keyword evidence="1" id="KW-1133">Transmembrane helix</keyword>
<keyword evidence="3" id="KW-1185">Reference proteome</keyword>
<evidence type="ECO:0000313" key="2">
    <source>
        <dbReference type="EMBL" id="NSL52190.1"/>
    </source>
</evidence>
<organism evidence="2 3">
    <name type="scientific">Calidifontibacillus erzurumensis</name>
    <dbReference type="NCBI Taxonomy" id="2741433"/>
    <lineage>
        <taxon>Bacteria</taxon>
        <taxon>Bacillati</taxon>
        <taxon>Bacillota</taxon>
        <taxon>Bacilli</taxon>
        <taxon>Bacillales</taxon>
        <taxon>Bacillaceae</taxon>
        <taxon>Calidifontibacillus/Schinkia group</taxon>
        <taxon>Calidifontibacillus</taxon>
    </lineage>
</organism>
<comment type="caution">
    <text evidence="2">The sequence shown here is derived from an EMBL/GenBank/DDBJ whole genome shotgun (WGS) entry which is preliminary data.</text>
</comment>
<protein>
    <submittedName>
        <fullName evidence="2">Uncharacterized protein</fullName>
    </submittedName>
</protein>
<dbReference type="AlphaFoldDB" id="A0A8J8GH41"/>
<feature type="transmembrane region" description="Helical" evidence="1">
    <location>
        <begin position="112"/>
        <end position="133"/>
    </location>
</feature>
<sequence>MTDKQKKFVNFILWICMFAVVAKILFTLFSSHRIDSYGLFVLSIFVASLLELHTFGKMSYIGGDSKGRQTDEMEEHIVRVSSKISYFALMVIVLIIMSVTEYLDGQEGFNNIPLMLVFCATIVTLPFVQFLVAKKYK</sequence>
<name>A0A8J8GH41_9BACI</name>
<evidence type="ECO:0000256" key="1">
    <source>
        <dbReference type="SAM" id="Phobius"/>
    </source>
</evidence>
<feature type="transmembrane region" description="Helical" evidence="1">
    <location>
        <begin position="77"/>
        <end position="100"/>
    </location>
</feature>
<dbReference type="EMBL" id="JABTTE010000013">
    <property type="protein sequence ID" value="NSL52190.1"/>
    <property type="molecule type" value="Genomic_DNA"/>
</dbReference>
<reference evidence="2" key="1">
    <citation type="submission" date="2020-06" db="EMBL/GenBank/DDBJ databases">
        <title>A novel thermopfilic bacterium from Erzurum, Turkey.</title>
        <authorList>
            <person name="Adiguzel A."/>
            <person name="Ay H."/>
            <person name="Baltaci M.O."/>
        </authorList>
    </citation>
    <scope>NUCLEOTIDE SEQUENCE</scope>
    <source>
        <strain evidence="2">P2</strain>
    </source>
</reference>
<accession>A0A8J8GH41</accession>
<gene>
    <name evidence="2" type="ORF">HR057_10545</name>
</gene>
<dbReference type="RefSeq" id="WP_173731396.1">
    <property type="nucleotide sequence ID" value="NZ_JABTTE010000013.1"/>
</dbReference>
<evidence type="ECO:0000313" key="3">
    <source>
        <dbReference type="Proteomes" id="UP000625804"/>
    </source>
</evidence>
<proteinExistence type="predicted"/>
<keyword evidence="1" id="KW-0812">Transmembrane</keyword>
<feature type="transmembrane region" description="Helical" evidence="1">
    <location>
        <begin position="12"/>
        <end position="31"/>
    </location>
</feature>
<feature type="transmembrane region" description="Helical" evidence="1">
    <location>
        <begin position="37"/>
        <end position="56"/>
    </location>
</feature>